<feature type="non-terminal residue" evidence="1">
    <location>
        <position position="1"/>
    </location>
</feature>
<proteinExistence type="predicted"/>
<gene>
    <name evidence="1" type="ORF">EZS28_043832</name>
</gene>
<accession>A0A5J4TRP5</accession>
<dbReference type="EMBL" id="SNRW01026661">
    <property type="protein sequence ID" value="KAA6360640.1"/>
    <property type="molecule type" value="Genomic_DNA"/>
</dbReference>
<protein>
    <submittedName>
        <fullName evidence="1">Uncharacterized protein</fullName>
    </submittedName>
</protein>
<comment type="caution">
    <text evidence="1">The sequence shown here is derived from an EMBL/GenBank/DDBJ whole genome shotgun (WGS) entry which is preliminary data.</text>
</comment>
<organism evidence="1 2">
    <name type="scientific">Streblomastix strix</name>
    <dbReference type="NCBI Taxonomy" id="222440"/>
    <lineage>
        <taxon>Eukaryota</taxon>
        <taxon>Metamonada</taxon>
        <taxon>Preaxostyla</taxon>
        <taxon>Oxymonadida</taxon>
        <taxon>Streblomastigidae</taxon>
        <taxon>Streblomastix</taxon>
    </lineage>
</organism>
<evidence type="ECO:0000313" key="2">
    <source>
        <dbReference type="Proteomes" id="UP000324800"/>
    </source>
</evidence>
<reference evidence="1 2" key="1">
    <citation type="submission" date="2019-03" db="EMBL/GenBank/DDBJ databases">
        <title>Single cell metagenomics reveals metabolic interactions within the superorganism composed of flagellate Streblomastix strix and complex community of Bacteroidetes bacteria on its surface.</title>
        <authorList>
            <person name="Treitli S.C."/>
            <person name="Kolisko M."/>
            <person name="Husnik F."/>
            <person name="Keeling P."/>
            <person name="Hampl V."/>
        </authorList>
    </citation>
    <scope>NUCLEOTIDE SEQUENCE [LARGE SCALE GENOMIC DNA]</scope>
    <source>
        <strain evidence="1">ST1C</strain>
    </source>
</reference>
<dbReference type="AlphaFoldDB" id="A0A5J4TRP5"/>
<dbReference type="Proteomes" id="UP000324800">
    <property type="component" value="Unassembled WGS sequence"/>
</dbReference>
<evidence type="ECO:0000313" key="1">
    <source>
        <dbReference type="EMBL" id="KAA6360640.1"/>
    </source>
</evidence>
<name>A0A5J4TRP5_9EUKA</name>
<sequence length="66" mass="7058">LNNMNVKTPDIQGTVGQLTAVSLKIDCQIISQIVSELIWVLGYLGCGAAAWCYEVSSSVQVESLSL</sequence>